<reference evidence="1 2" key="1">
    <citation type="submission" date="2023-03" db="EMBL/GenBank/DDBJ databases">
        <title>High recombination rates correlate with genetic variation in Cardiocondyla obscurior ants.</title>
        <authorList>
            <person name="Errbii M."/>
        </authorList>
    </citation>
    <scope>NUCLEOTIDE SEQUENCE [LARGE SCALE GENOMIC DNA]</scope>
    <source>
        <strain evidence="1">Alpha-2009</strain>
        <tissue evidence="1">Whole body</tissue>
    </source>
</reference>
<gene>
    <name evidence="1" type="ORF">PUN28_018607</name>
</gene>
<dbReference type="EMBL" id="JADYXP020000023">
    <property type="protein sequence ID" value="KAL0102183.1"/>
    <property type="molecule type" value="Genomic_DNA"/>
</dbReference>
<dbReference type="Proteomes" id="UP001430953">
    <property type="component" value="Unassembled WGS sequence"/>
</dbReference>
<evidence type="ECO:0000313" key="1">
    <source>
        <dbReference type="EMBL" id="KAL0102183.1"/>
    </source>
</evidence>
<name>A0AAW2EFM7_9HYME</name>
<comment type="caution">
    <text evidence="1">The sequence shown here is derived from an EMBL/GenBank/DDBJ whole genome shotgun (WGS) entry which is preliminary data.</text>
</comment>
<protein>
    <submittedName>
        <fullName evidence="1">Uncharacterized protein</fullName>
    </submittedName>
</protein>
<organism evidence="1 2">
    <name type="scientific">Cardiocondyla obscurior</name>
    <dbReference type="NCBI Taxonomy" id="286306"/>
    <lineage>
        <taxon>Eukaryota</taxon>
        <taxon>Metazoa</taxon>
        <taxon>Ecdysozoa</taxon>
        <taxon>Arthropoda</taxon>
        <taxon>Hexapoda</taxon>
        <taxon>Insecta</taxon>
        <taxon>Pterygota</taxon>
        <taxon>Neoptera</taxon>
        <taxon>Endopterygota</taxon>
        <taxon>Hymenoptera</taxon>
        <taxon>Apocrita</taxon>
        <taxon>Aculeata</taxon>
        <taxon>Formicoidea</taxon>
        <taxon>Formicidae</taxon>
        <taxon>Myrmicinae</taxon>
        <taxon>Cardiocondyla</taxon>
    </lineage>
</organism>
<keyword evidence="2" id="KW-1185">Reference proteome</keyword>
<proteinExistence type="predicted"/>
<evidence type="ECO:0000313" key="2">
    <source>
        <dbReference type="Proteomes" id="UP001430953"/>
    </source>
</evidence>
<accession>A0AAW2EFM7</accession>
<sequence length="61" mass="7282">MRLCILLRAHDIYSYSCINMTYGSNDTTHIYTHTNTYTQLLLRKQEKKRKKKIIKKCTNGE</sequence>
<dbReference type="AlphaFoldDB" id="A0AAW2EFM7"/>